<sequence length="523" mass="57116">MPNVSPPRTLTWQGPPTRGEPAAVLAALEAGSGRRYTLSTGPRRVRTVTYADTVDWRLRRKGIALAHQRASGPGSLTVSRDGDSGGAAVTVLTELPQWPARVEQLPDGEARDAVAAAMWVRAVAPVVRARTVTREVAVLDEDDKTVVRLEWTEVTGMEPVRTEPFTRVSVLPLLGYDKDAKRVAKALRATGEFADADADLYGVLLAAAGLPPEPRGAEIARGMPADIAVATALRAFADSITANVDGVLADVDTEFLHELRVAVRRTRTLLKLAGDLLPSPLAGRYAPGFKWLGDVTTPTRDLDVYLLELDELAASLVAAEPEHLHPFAEHLHAEREKARRALARSLKSQRFTRLLDGWRAGLTSLIEQDRSEPDELPTVEALVARRLTRTAAKVTRKAAAITPESPAEAVHDLRKRCKELRYLLEFAKPLCAEAEHAAVLKKLKKLQDILGDFQDGEVQSQALRAFAERMQERGRPPAATLLAMGELAGNFAVKQARARHELTAALQTFLGQDMRERIEALLP</sequence>
<evidence type="ECO:0000313" key="2">
    <source>
        <dbReference type="EMBL" id="MFD2802504.1"/>
    </source>
</evidence>
<proteinExistence type="predicted"/>
<dbReference type="PROSITE" id="PS51708">
    <property type="entry name" value="CHAD"/>
    <property type="match status" value="1"/>
</dbReference>
<keyword evidence="3" id="KW-1185">Reference proteome</keyword>
<name>A0ABW5WG93_9PSEU</name>
<accession>A0ABW5WG93</accession>
<protein>
    <submittedName>
        <fullName evidence="2">CHAD domain-containing protein</fullName>
    </submittedName>
</protein>
<comment type="caution">
    <text evidence="2">The sequence shown here is derived from an EMBL/GenBank/DDBJ whole genome shotgun (WGS) entry which is preliminary data.</text>
</comment>
<feature type="domain" description="CHAD" evidence="1">
    <location>
        <begin position="222"/>
        <end position="523"/>
    </location>
</feature>
<dbReference type="EMBL" id="JBHUOF010000048">
    <property type="protein sequence ID" value="MFD2802504.1"/>
    <property type="molecule type" value="Genomic_DNA"/>
</dbReference>
<reference evidence="3" key="1">
    <citation type="journal article" date="2019" name="Int. J. Syst. Evol. Microbiol.">
        <title>The Global Catalogue of Microorganisms (GCM) 10K type strain sequencing project: providing services to taxonomists for standard genome sequencing and annotation.</title>
        <authorList>
            <consortium name="The Broad Institute Genomics Platform"/>
            <consortium name="The Broad Institute Genome Sequencing Center for Infectious Disease"/>
            <person name="Wu L."/>
            <person name="Ma J."/>
        </authorList>
    </citation>
    <scope>NUCLEOTIDE SEQUENCE [LARGE SCALE GENOMIC DNA]</scope>
    <source>
        <strain evidence="3">IBRC-M 10906</strain>
    </source>
</reference>
<dbReference type="InterPro" id="IPR007899">
    <property type="entry name" value="CHAD_dom"/>
</dbReference>
<evidence type="ECO:0000259" key="1">
    <source>
        <dbReference type="PROSITE" id="PS51708"/>
    </source>
</evidence>
<dbReference type="PANTHER" id="PTHR39339:SF1">
    <property type="entry name" value="CHAD DOMAIN-CONTAINING PROTEIN"/>
    <property type="match status" value="1"/>
</dbReference>
<dbReference type="Gene3D" id="1.40.20.10">
    <property type="entry name" value="CHAD domain"/>
    <property type="match status" value="1"/>
</dbReference>
<dbReference type="SMART" id="SM00880">
    <property type="entry name" value="CHAD"/>
    <property type="match status" value="1"/>
</dbReference>
<evidence type="ECO:0000313" key="3">
    <source>
        <dbReference type="Proteomes" id="UP001597478"/>
    </source>
</evidence>
<dbReference type="Proteomes" id="UP001597478">
    <property type="component" value="Unassembled WGS sequence"/>
</dbReference>
<gene>
    <name evidence="2" type="ORF">ACFS2C_24240</name>
</gene>
<dbReference type="RefSeq" id="WP_377394275.1">
    <property type="nucleotide sequence ID" value="NZ_JBHSAN010000052.1"/>
</dbReference>
<dbReference type="PANTHER" id="PTHR39339">
    <property type="entry name" value="SLR1444 PROTEIN"/>
    <property type="match status" value="1"/>
</dbReference>
<dbReference type="Pfam" id="PF05235">
    <property type="entry name" value="CHAD"/>
    <property type="match status" value="1"/>
</dbReference>
<dbReference type="InterPro" id="IPR038186">
    <property type="entry name" value="CHAD_dom_sf"/>
</dbReference>
<organism evidence="2 3">
    <name type="scientific">Prauserella oleivorans</name>
    <dbReference type="NCBI Taxonomy" id="1478153"/>
    <lineage>
        <taxon>Bacteria</taxon>
        <taxon>Bacillati</taxon>
        <taxon>Actinomycetota</taxon>
        <taxon>Actinomycetes</taxon>
        <taxon>Pseudonocardiales</taxon>
        <taxon>Pseudonocardiaceae</taxon>
        <taxon>Prauserella</taxon>
    </lineage>
</organism>